<feature type="compositionally biased region" description="Low complexity" evidence="1">
    <location>
        <begin position="233"/>
        <end position="245"/>
    </location>
</feature>
<organism evidence="2 3">
    <name type="scientific">Purpureocillium lilacinum</name>
    <name type="common">Paecilomyces lilacinus</name>
    <dbReference type="NCBI Taxonomy" id="33203"/>
    <lineage>
        <taxon>Eukaryota</taxon>
        <taxon>Fungi</taxon>
        <taxon>Dikarya</taxon>
        <taxon>Ascomycota</taxon>
        <taxon>Pezizomycotina</taxon>
        <taxon>Sordariomycetes</taxon>
        <taxon>Hypocreomycetidae</taxon>
        <taxon>Hypocreales</taxon>
        <taxon>Ophiocordycipitaceae</taxon>
        <taxon>Purpureocillium</taxon>
    </lineage>
</organism>
<dbReference type="EMBL" id="LCWV01000002">
    <property type="protein sequence ID" value="PWI75905.1"/>
    <property type="molecule type" value="Genomic_DNA"/>
</dbReference>
<feature type="compositionally biased region" description="Low complexity" evidence="1">
    <location>
        <begin position="267"/>
        <end position="282"/>
    </location>
</feature>
<feature type="region of interest" description="Disordered" evidence="1">
    <location>
        <begin position="565"/>
        <end position="591"/>
    </location>
</feature>
<evidence type="ECO:0000313" key="3">
    <source>
        <dbReference type="Proteomes" id="UP000245956"/>
    </source>
</evidence>
<dbReference type="AlphaFoldDB" id="A0A2U3EN24"/>
<reference evidence="2 3" key="1">
    <citation type="journal article" date="2016" name="Front. Microbiol.">
        <title>Genome and transcriptome sequences reveal the specific parasitism of the nematophagous Purpureocillium lilacinum 36-1.</title>
        <authorList>
            <person name="Xie J."/>
            <person name="Li S."/>
            <person name="Mo C."/>
            <person name="Xiao X."/>
            <person name="Peng D."/>
            <person name="Wang G."/>
            <person name="Xiao Y."/>
        </authorList>
    </citation>
    <scope>NUCLEOTIDE SEQUENCE [LARGE SCALE GENOMIC DNA]</scope>
    <source>
        <strain evidence="2 3">36-1</strain>
    </source>
</reference>
<evidence type="ECO:0000256" key="1">
    <source>
        <dbReference type="SAM" id="MobiDB-lite"/>
    </source>
</evidence>
<feature type="region of interest" description="Disordered" evidence="1">
    <location>
        <begin position="515"/>
        <end position="543"/>
    </location>
</feature>
<feature type="compositionally biased region" description="Low complexity" evidence="1">
    <location>
        <begin position="461"/>
        <end position="470"/>
    </location>
</feature>
<accession>A0A2U3EN24</accession>
<protein>
    <submittedName>
        <fullName evidence="2">Uncharacterized protein</fullName>
    </submittedName>
</protein>
<proteinExistence type="predicted"/>
<feature type="region of interest" description="Disordered" evidence="1">
    <location>
        <begin position="1"/>
        <end position="97"/>
    </location>
</feature>
<sequence>MKSSESGGTRPRMIASRRLCQLAEPSPRDPIAIVTTLPSAGRDAAQDSSSLGGGNDEGPRACRALPAPTAGSPTQRPGAEAGQRMAGARGSRRQVSWAARDNRGTVRAGIFTLCGPYNGWEAGLGGEKERSDKFARGAQADWAMILLISFRAALAAGASTRPQEPGRERGRKKWSSTSRTTLETTGDTREGAWAAGARRGSRFSRFEGAVSTGALAGPPTVQVNLRWALPGLGSARAPGRPRVAPARPPPTPGGRPCVGSGAGGGPSTSPASSATRGTAGTVPEESARYPRTGAGASQRAREQCRYTRRGDELQKQSHHRPRLSAWQVPQELWRTTNGEGGGGIGGSERVRSQGGLKIFSDVRGGEERHDSKQEREGEARRRSGALQLGPWSRRPGKRIGSTTCMVGGQGWGRRRRRREGETVGGSRASKQASKHQRQFATAQHSAKTSLERKHDGGPDISFSSSSSLVSCKQPVQDREVQYEYSRYSMIGNGEGGDWSASVRRNTPGTHGVQKHQALSEHGSARRRPGWPVVEPKKRRSPEGCANFQHARSLSLIINQAWHGMARRRTPTHPPTPQNQEAAGPSRDAGGQQRTYAFSLVPGPLFVRGRLVLLLSSPPRRLLPFSNTHEYCILGTAGVRARRAHPM</sequence>
<feature type="compositionally biased region" description="Basic and acidic residues" evidence="1">
    <location>
        <begin position="299"/>
        <end position="315"/>
    </location>
</feature>
<comment type="caution">
    <text evidence="2">The sequence shown here is derived from an EMBL/GenBank/DDBJ whole genome shotgun (WGS) entry which is preliminary data.</text>
</comment>
<dbReference type="Proteomes" id="UP000245956">
    <property type="component" value="Unassembled WGS sequence"/>
</dbReference>
<feature type="region of interest" description="Disordered" evidence="1">
    <location>
        <begin position="157"/>
        <end position="196"/>
    </location>
</feature>
<feature type="compositionally biased region" description="Polar residues" evidence="1">
    <location>
        <begin position="438"/>
        <end position="448"/>
    </location>
</feature>
<feature type="region of interest" description="Disordered" evidence="1">
    <location>
        <begin position="232"/>
        <end position="474"/>
    </location>
</feature>
<name>A0A2U3EN24_PURLI</name>
<gene>
    <name evidence="2" type="ORF">PCL_06563</name>
</gene>
<feature type="compositionally biased region" description="Basic and acidic residues" evidence="1">
    <location>
        <begin position="363"/>
        <end position="381"/>
    </location>
</feature>
<feature type="compositionally biased region" description="Polar residues" evidence="1">
    <location>
        <begin position="175"/>
        <end position="185"/>
    </location>
</feature>
<evidence type="ECO:0000313" key="2">
    <source>
        <dbReference type="EMBL" id="PWI75905.1"/>
    </source>
</evidence>